<dbReference type="PANTHER" id="PTHR24248">
    <property type="entry name" value="ADRENERGIC RECEPTOR-RELATED G-PROTEIN COUPLED RECEPTOR"/>
    <property type="match status" value="1"/>
</dbReference>
<evidence type="ECO:0000313" key="14">
    <source>
        <dbReference type="Proteomes" id="UP001209878"/>
    </source>
</evidence>
<dbReference type="InterPro" id="IPR000276">
    <property type="entry name" value="GPCR_Rhodpsn"/>
</dbReference>
<evidence type="ECO:0000256" key="5">
    <source>
        <dbReference type="ARBA" id="ARBA00023040"/>
    </source>
</evidence>
<dbReference type="GO" id="GO:0005886">
    <property type="term" value="C:plasma membrane"/>
    <property type="evidence" value="ECO:0007669"/>
    <property type="project" value="UniProtKB-SubCell"/>
</dbReference>
<dbReference type="PRINTS" id="PR00237">
    <property type="entry name" value="GPCRRHODOPSN"/>
</dbReference>
<evidence type="ECO:0000256" key="9">
    <source>
        <dbReference type="ARBA" id="ARBA00023224"/>
    </source>
</evidence>
<reference evidence="13" key="1">
    <citation type="journal article" date="2023" name="Mol. Biol. Evol.">
        <title>Third-Generation Sequencing Reveals the Adaptive Role of the Epigenome in Three Deep-Sea Polychaetes.</title>
        <authorList>
            <person name="Perez M."/>
            <person name="Aroh O."/>
            <person name="Sun Y."/>
            <person name="Lan Y."/>
            <person name="Juniper S.K."/>
            <person name="Young C.R."/>
            <person name="Angers B."/>
            <person name="Qian P.Y."/>
        </authorList>
    </citation>
    <scope>NUCLEOTIDE SEQUENCE</scope>
    <source>
        <strain evidence="13">R07B-5</strain>
    </source>
</reference>
<evidence type="ECO:0000256" key="11">
    <source>
        <dbReference type="SAM" id="Phobius"/>
    </source>
</evidence>
<keyword evidence="3 11" id="KW-0812">Transmembrane</keyword>
<dbReference type="PROSITE" id="PS50262">
    <property type="entry name" value="G_PROTEIN_RECEP_F1_2"/>
    <property type="match status" value="1"/>
</dbReference>
<sequence>MTTAVTLLRQLLVNGTLPPDYVWSTDSASTRPGPGPGQWSETTATGLTPPPPPPLLAVDTASNGTAAAASASAVAAVVAGAKNIYNQSLLNIGRWLAAGNATRSSTYGTDSGSADDGVALRVAGEVTDSTTAAAIATDTAAGSANSAAAVAAKVTAAVADAVASVTATSLHDRASLPYTDDYDVYAQMWGDNLTFWNASGNATPTVSDDGGVPAPAYWALLLLIFPVLTVFGNVLVVLSVYCERSLRSPTNYFIVSLAVADIMVAVLVMPLAVYVEVSASLPLVSVLLMPSCPQSTYAVFCAIHVRFFQVHPVFLIPPSRTCLEAGVFPSSLGSSV</sequence>
<keyword evidence="9" id="KW-0807">Transducer</keyword>
<evidence type="ECO:0000313" key="13">
    <source>
        <dbReference type="EMBL" id="KAK2190588.1"/>
    </source>
</evidence>
<proteinExistence type="predicted"/>
<evidence type="ECO:0000256" key="1">
    <source>
        <dbReference type="ARBA" id="ARBA00004651"/>
    </source>
</evidence>
<evidence type="ECO:0000256" key="3">
    <source>
        <dbReference type="ARBA" id="ARBA00022692"/>
    </source>
</evidence>
<comment type="subcellular location">
    <subcellularLocation>
        <location evidence="1">Cell membrane</location>
        <topology evidence="1">Multi-pass membrane protein</topology>
    </subcellularLocation>
</comment>
<comment type="caution">
    <text evidence="13">The sequence shown here is derived from an EMBL/GenBank/DDBJ whole genome shotgun (WGS) entry which is preliminary data.</text>
</comment>
<evidence type="ECO:0000256" key="8">
    <source>
        <dbReference type="ARBA" id="ARBA00023170"/>
    </source>
</evidence>
<dbReference type="Pfam" id="PF00001">
    <property type="entry name" value="7tm_1"/>
    <property type="match status" value="1"/>
</dbReference>
<dbReference type="GO" id="GO:0004930">
    <property type="term" value="F:G protein-coupled receptor activity"/>
    <property type="evidence" value="ECO:0007669"/>
    <property type="project" value="UniProtKB-KW"/>
</dbReference>
<name>A0AAD9P9G8_RIDPI</name>
<dbReference type="EMBL" id="JAODUO010000075">
    <property type="protein sequence ID" value="KAK2190588.1"/>
    <property type="molecule type" value="Genomic_DNA"/>
</dbReference>
<dbReference type="SUPFAM" id="SSF81321">
    <property type="entry name" value="Family A G protein-coupled receptor-like"/>
    <property type="match status" value="1"/>
</dbReference>
<dbReference type="GO" id="GO:0045202">
    <property type="term" value="C:synapse"/>
    <property type="evidence" value="ECO:0007669"/>
    <property type="project" value="GOC"/>
</dbReference>
<dbReference type="Gene3D" id="1.20.1070.10">
    <property type="entry name" value="Rhodopsin 7-helix transmembrane proteins"/>
    <property type="match status" value="1"/>
</dbReference>
<gene>
    <name evidence="13" type="ORF">NP493_75g08033</name>
</gene>
<evidence type="ECO:0000256" key="7">
    <source>
        <dbReference type="ARBA" id="ARBA00023157"/>
    </source>
</evidence>
<feature type="transmembrane region" description="Helical" evidence="11">
    <location>
        <begin position="216"/>
        <end position="240"/>
    </location>
</feature>
<feature type="domain" description="G-protein coupled receptors family 1 profile" evidence="12">
    <location>
        <begin position="232"/>
        <end position="274"/>
    </location>
</feature>
<keyword evidence="2" id="KW-1003">Cell membrane</keyword>
<dbReference type="PANTHER" id="PTHR24248:SF125">
    <property type="entry name" value="DOPAMINE D2-LIKE RECEPTOR"/>
    <property type="match status" value="1"/>
</dbReference>
<keyword evidence="8" id="KW-0675">Receptor</keyword>
<feature type="transmembrane region" description="Helical" evidence="11">
    <location>
        <begin position="252"/>
        <end position="275"/>
    </location>
</feature>
<keyword evidence="5" id="KW-0297">G-protein coupled receptor</keyword>
<keyword evidence="4 11" id="KW-1133">Transmembrane helix</keyword>
<dbReference type="GO" id="GO:0001591">
    <property type="term" value="F:dopamine neurotransmitter receptor activity, coupled via Gi/Go"/>
    <property type="evidence" value="ECO:0007669"/>
    <property type="project" value="TreeGrafter"/>
</dbReference>
<evidence type="ECO:0000256" key="2">
    <source>
        <dbReference type="ARBA" id="ARBA00022475"/>
    </source>
</evidence>
<keyword evidence="14" id="KW-1185">Reference proteome</keyword>
<evidence type="ECO:0000259" key="12">
    <source>
        <dbReference type="PROSITE" id="PS50262"/>
    </source>
</evidence>
<dbReference type="Proteomes" id="UP001209878">
    <property type="component" value="Unassembled WGS sequence"/>
</dbReference>
<dbReference type="InterPro" id="IPR017452">
    <property type="entry name" value="GPCR_Rhodpsn_7TM"/>
</dbReference>
<evidence type="ECO:0000256" key="10">
    <source>
        <dbReference type="SAM" id="MobiDB-lite"/>
    </source>
</evidence>
<organism evidence="13 14">
    <name type="scientific">Ridgeia piscesae</name>
    <name type="common">Tubeworm</name>
    <dbReference type="NCBI Taxonomy" id="27915"/>
    <lineage>
        <taxon>Eukaryota</taxon>
        <taxon>Metazoa</taxon>
        <taxon>Spiralia</taxon>
        <taxon>Lophotrochozoa</taxon>
        <taxon>Annelida</taxon>
        <taxon>Polychaeta</taxon>
        <taxon>Sedentaria</taxon>
        <taxon>Canalipalpata</taxon>
        <taxon>Sabellida</taxon>
        <taxon>Siboglinidae</taxon>
        <taxon>Ridgeia</taxon>
    </lineage>
</organism>
<evidence type="ECO:0000256" key="4">
    <source>
        <dbReference type="ARBA" id="ARBA00022989"/>
    </source>
</evidence>
<protein>
    <recommendedName>
        <fullName evidence="12">G-protein coupled receptors family 1 profile domain-containing protein</fullName>
    </recommendedName>
</protein>
<feature type="region of interest" description="Disordered" evidence="10">
    <location>
        <begin position="24"/>
        <end position="49"/>
    </location>
</feature>
<evidence type="ECO:0000256" key="6">
    <source>
        <dbReference type="ARBA" id="ARBA00023136"/>
    </source>
</evidence>
<dbReference type="AlphaFoldDB" id="A0AAD9P9G8"/>
<accession>A0AAD9P9G8</accession>
<keyword evidence="6 11" id="KW-0472">Membrane</keyword>
<keyword evidence="7" id="KW-1015">Disulfide bond</keyword>